<dbReference type="SUPFAM" id="SSF82185">
    <property type="entry name" value="Histone H3 K4-specific methyltransferase SET7/9 N-terminal domain"/>
    <property type="match status" value="1"/>
</dbReference>
<dbReference type="AlphaFoldDB" id="A0A7S2GD55"/>
<reference evidence="1" key="1">
    <citation type="submission" date="2021-01" db="EMBL/GenBank/DDBJ databases">
        <authorList>
            <person name="Corre E."/>
            <person name="Pelletier E."/>
            <person name="Niang G."/>
            <person name="Scheremetjew M."/>
            <person name="Finn R."/>
            <person name="Kale V."/>
            <person name="Holt S."/>
            <person name="Cochrane G."/>
            <person name="Meng A."/>
            <person name="Brown T."/>
            <person name="Cohen L."/>
        </authorList>
    </citation>
    <scope>NUCLEOTIDE SEQUENCE</scope>
    <source>
        <strain evidence="1">UTEX LB 985</strain>
    </source>
</reference>
<name>A0A7S2GD55_9EUKA</name>
<dbReference type="Gene3D" id="2.20.110.10">
    <property type="entry name" value="Histone H3 K4-specific methyltransferase SET7/9 N-terminal domain"/>
    <property type="match status" value="1"/>
</dbReference>
<proteinExistence type="predicted"/>
<dbReference type="EMBL" id="HBGU01026705">
    <property type="protein sequence ID" value="CAD9446418.1"/>
    <property type="molecule type" value="Transcribed_RNA"/>
</dbReference>
<organism evidence="1">
    <name type="scientific">Haptolina brevifila</name>
    <dbReference type="NCBI Taxonomy" id="156173"/>
    <lineage>
        <taxon>Eukaryota</taxon>
        <taxon>Haptista</taxon>
        <taxon>Haptophyta</taxon>
        <taxon>Prymnesiophyceae</taxon>
        <taxon>Prymnesiales</taxon>
        <taxon>Prymnesiaceae</taxon>
        <taxon>Haptolina</taxon>
    </lineage>
</organism>
<accession>A0A7S2GD55</accession>
<protein>
    <recommendedName>
        <fullName evidence="2">MORN repeat-containing protein 5</fullName>
    </recommendedName>
</protein>
<gene>
    <name evidence="1" type="ORF">CBRE1094_LOCUS14482</name>
</gene>
<evidence type="ECO:0000313" key="1">
    <source>
        <dbReference type="EMBL" id="CAD9446418.1"/>
    </source>
</evidence>
<evidence type="ECO:0008006" key="2">
    <source>
        <dbReference type="Google" id="ProtNLM"/>
    </source>
</evidence>
<sequence length="243" mass="26424">MLAGHLRSGAGMWEAEGARNADVVLKNVAGPPTAQVQDAPPKQMPSSNFLADYSGDELKSFKANLDQGRVRIVPAFQQGFNGRGAERYETGETYVGEFVNARRHGTGTYSDAESVMVGWFKSGRPIGEGVKFQQPWDYEPGGVPKVSTFMGKEFLPLSDAQSSEITKNVALGSVHPSYYHMGVTPPKGTRTKPSYETETRAHFTPKDASPVQPKEDFLARLATVEANEVSTKAARMSLIPRVA</sequence>